<dbReference type="Gene3D" id="2.40.10.120">
    <property type="match status" value="1"/>
</dbReference>
<dbReference type="RefSeq" id="XP_005644191.1">
    <property type="nucleotide sequence ID" value="XM_005644134.1"/>
</dbReference>
<comment type="caution">
    <text evidence="1">The sequence shown here is derived from an EMBL/GenBank/DDBJ whole genome shotgun (WGS) entry which is preliminary data.</text>
</comment>
<dbReference type="SUPFAM" id="SSF141130">
    <property type="entry name" value="Acetamidase/Formamidase-like"/>
    <property type="match status" value="1"/>
</dbReference>
<proteinExistence type="predicted"/>
<dbReference type="KEGG" id="csl:COCSUDRAFT_44499"/>
<dbReference type="eggNOG" id="ENOG502SKIA">
    <property type="taxonomic scope" value="Eukaryota"/>
</dbReference>
<dbReference type="GO" id="GO:0016811">
    <property type="term" value="F:hydrolase activity, acting on carbon-nitrogen (but not peptide) bonds, in linear amides"/>
    <property type="evidence" value="ECO:0007669"/>
    <property type="project" value="InterPro"/>
</dbReference>
<protein>
    <recommendedName>
        <fullName evidence="3">Acetamidase/Formamidase</fullName>
    </recommendedName>
</protein>
<dbReference type="PANTHER" id="PTHR31891">
    <property type="entry name" value="FORMAMIDASE C869.04-RELATED"/>
    <property type="match status" value="1"/>
</dbReference>
<dbReference type="GeneID" id="17037619"/>
<name>I0YMM8_COCSC</name>
<gene>
    <name evidence="1" type="ORF">COCSUDRAFT_44499</name>
</gene>
<dbReference type="OrthoDB" id="506331at2759"/>
<dbReference type="InterPro" id="IPR004304">
    <property type="entry name" value="FmdA_AmdA"/>
</dbReference>
<evidence type="ECO:0000313" key="2">
    <source>
        <dbReference type="Proteomes" id="UP000007264"/>
    </source>
</evidence>
<dbReference type="Gene3D" id="2.60.120.580">
    <property type="entry name" value="Acetamidase/Formamidase-like domains"/>
    <property type="match status" value="2"/>
</dbReference>
<dbReference type="AlphaFoldDB" id="I0YMM8"/>
<dbReference type="Pfam" id="PF03069">
    <property type="entry name" value="FmdA_AmdA"/>
    <property type="match status" value="2"/>
</dbReference>
<accession>I0YMM8</accession>
<organism evidence="1 2">
    <name type="scientific">Coccomyxa subellipsoidea (strain C-169)</name>
    <name type="common">Green microalga</name>
    <dbReference type="NCBI Taxonomy" id="574566"/>
    <lineage>
        <taxon>Eukaryota</taxon>
        <taxon>Viridiplantae</taxon>
        <taxon>Chlorophyta</taxon>
        <taxon>core chlorophytes</taxon>
        <taxon>Trebouxiophyceae</taxon>
        <taxon>Trebouxiophyceae incertae sedis</taxon>
        <taxon>Coccomyxaceae</taxon>
        <taxon>Coccomyxa</taxon>
        <taxon>Coccomyxa subellipsoidea</taxon>
    </lineage>
</organism>
<evidence type="ECO:0008006" key="3">
    <source>
        <dbReference type="Google" id="ProtNLM"/>
    </source>
</evidence>
<keyword evidence="2" id="KW-1185">Reference proteome</keyword>
<reference evidence="1 2" key="1">
    <citation type="journal article" date="2012" name="Genome Biol.">
        <title>The genome of the polar eukaryotic microalga coccomyxa subellipsoidea reveals traits of cold adaptation.</title>
        <authorList>
            <person name="Blanc G."/>
            <person name="Agarkova I."/>
            <person name="Grimwood J."/>
            <person name="Kuo A."/>
            <person name="Brueggeman A."/>
            <person name="Dunigan D."/>
            <person name="Gurnon J."/>
            <person name="Ladunga I."/>
            <person name="Lindquist E."/>
            <person name="Lucas S."/>
            <person name="Pangilinan J."/>
            <person name="Proschold T."/>
            <person name="Salamov A."/>
            <person name="Schmutz J."/>
            <person name="Weeks D."/>
            <person name="Yamada T."/>
            <person name="Claverie J.M."/>
            <person name="Grigoriev I."/>
            <person name="Van Etten J."/>
            <person name="Lomsadze A."/>
            <person name="Borodovsky M."/>
        </authorList>
    </citation>
    <scope>NUCLEOTIDE SEQUENCE [LARGE SCALE GENOMIC DNA]</scope>
    <source>
        <strain evidence="1 2">C-169</strain>
    </source>
</reference>
<sequence>MTGRAATTEMAMAPGMSMMEMAPSMAMGAGMGMAPGPSMAKKMPAILTTVPSSCMKVSSSSVASTGRRLQEDGMMMNGTHHISLSSQTVHWGYFYGAVAPAAVIMSGDEVMVEMATHHAGDDYEKMVKGDSGMEDVFTWTQSKMNVPFRGRTGHGDGVHILTGPIYVCGADAGDVLQVEIVDLVPRVNPSTGKTYGSNAAASWGYQFRAGFLDGVKREVITIYELIKDASNKLLYAVPDYQFRYNDPAKGYVGPVTACTETYGTLPRAENGVYEWNNYDRTYRKQNVVPCVNGSQTWQGYWYPGIVTTHPTKTEDYSIRGKFKVPINLHIGNMGLASSYPGTVDSVPPAIHGGNIDDRRIGKGATMYYPVQVPGALLSLGDAHTSQGDSELDGTAIETSLTATLKITLHKKGSLPKMVSKLNFPLLENANEFVVHGFTNNDYLKELANPFADVYAKSSLDKAMTVAYNNTRDFIMTAFDLTEDQAITAITVGMDFGIDQVVDGNWGIHCIVPKWMFNMSDMTPYTPTVMSGTSKAATTTLQTSL</sequence>
<dbReference type="Gene3D" id="3.10.28.20">
    <property type="entry name" value="Acetamidase/Formamidase-like domains"/>
    <property type="match status" value="1"/>
</dbReference>
<dbReference type="STRING" id="574566.I0YMM8"/>
<dbReference type="EMBL" id="AGSI01000018">
    <property type="protein sequence ID" value="EIE19647.1"/>
    <property type="molecule type" value="Genomic_DNA"/>
</dbReference>
<evidence type="ECO:0000313" key="1">
    <source>
        <dbReference type="EMBL" id="EIE19647.1"/>
    </source>
</evidence>
<dbReference type="PANTHER" id="PTHR31891:SF1">
    <property type="entry name" value="FORMAMIDASE C869.04-RELATED"/>
    <property type="match status" value="1"/>
</dbReference>
<dbReference type="Proteomes" id="UP000007264">
    <property type="component" value="Unassembled WGS sequence"/>
</dbReference>